<comment type="cofactor">
    <cofactor evidence="8">
        <name>heme</name>
        <dbReference type="ChEBI" id="CHEBI:30413"/>
    </cofactor>
</comment>
<evidence type="ECO:0000256" key="7">
    <source>
        <dbReference type="ARBA" id="ARBA00043906"/>
    </source>
</evidence>
<dbReference type="EMBL" id="JARKHS020027706">
    <property type="protein sequence ID" value="KAK8765108.1"/>
    <property type="molecule type" value="Genomic_DNA"/>
</dbReference>
<dbReference type="InterPro" id="IPR017972">
    <property type="entry name" value="Cyt_P450_CS"/>
</dbReference>
<dbReference type="GO" id="GO:0005506">
    <property type="term" value="F:iron ion binding"/>
    <property type="evidence" value="ECO:0007669"/>
    <property type="project" value="InterPro"/>
</dbReference>
<dbReference type="SUPFAM" id="SSF48264">
    <property type="entry name" value="Cytochrome P450"/>
    <property type="match status" value="1"/>
</dbReference>
<dbReference type="PANTHER" id="PTHR24302:SF15">
    <property type="entry name" value="FATTY-ACID PEROXYGENASE"/>
    <property type="match status" value="1"/>
</dbReference>
<evidence type="ECO:0008006" key="12">
    <source>
        <dbReference type="Google" id="ProtNLM"/>
    </source>
</evidence>
<organism evidence="10 11">
    <name type="scientific">Amblyomma americanum</name>
    <name type="common">Lone star tick</name>
    <dbReference type="NCBI Taxonomy" id="6943"/>
    <lineage>
        <taxon>Eukaryota</taxon>
        <taxon>Metazoa</taxon>
        <taxon>Ecdysozoa</taxon>
        <taxon>Arthropoda</taxon>
        <taxon>Chelicerata</taxon>
        <taxon>Arachnida</taxon>
        <taxon>Acari</taxon>
        <taxon>Parasitiformes</taxon>
        <taxon>Ixodida</taxon>
        <taxon>Ixodoidea</taxon>
        <taxon>Ixodidae</taxon>
        <taxon>Amblyomminae</taxon>
        <taxon>Amblyomma</taxon>
    </lineage>
</organism>
<dbReference type="Pfam" id="PF00067">
    <property type="entry name" value="p450"/>
    <property type="match status" value="1"/>
</dbReference>
<proteinExistence type="inferred from homology"/>
<dbReference type="Proteomes" id="UP001321473">
    <property type="component" value="Unassembled WGS sequence"/>
</dbReference>
<keyword evidence="4 9" id="KW-0560">Oxidoreductase</keyword>
<evidence type="ECO:0000256" key="6">
    <source>
        <dbReference type="ARBA" id="ARBA00023033"/>
    </source>
</evidence>
<accession>A0AAQ4DRL8</accession>
<dbReference type="AlphaFoldDB" id="A0AAQ4DRL8"/>
<dbReference type="InterPro" id="IPR036396">
    <property type="entry name" value="Cyt_P450_sf"/>
</dbReference>
<dbReference type="GO" id="GO:0016705">
    <property type="term" value="F:oxidoreductase activity, acting on paired donors, with incorporation or reduction of molecular oxygen"/>
    <property type="evidence" value="ECO:0007669"/>
    <property type="project" value="InterPro"/>
</dbReference>
<keyword evidence="5 8" id="KW-0408">Iron</keyword>
<dbReference type="PRINTS" id="PR00463">
    <property type="entry name" value="EP450I"/>
</dbReference>
<comment type="function">
    <text evidence="7">Cytochromes P450 are a group of heme-thiolate monooxygenases. They oxidize a variety of structurally unrelated compounds, including steroids, fatty acids, and xenobiotics.</text>
</comment>
<dbReference type="InterPro" id="IPR002401">
    <property type="entry name" value="Cyt_P450_E_grp-I"/>
</dbReference>
<keyword evidence="2 8" id="KW-0349">Heme</keyword>
<feature type="binding site" description="axial binding residue" evidence="8">
    <location>
        <position position="179"/>
    </location>
    <ligand>
        <name>heme</name>
        <dbReference type="ChEBI" id="CHEBI:30413"/>
    </ligand>
    <ligandPart>
        <name>Fe</name>
        <dbReference type="ChEBI" id="CHEBI:18248"/>
    </ligandPart>
</feature>
<dbReference type="InterPro" id="IPR050705">
    <property type="entry name" value="Cytochrome_P450_3A"/>
</dbReference>
<dbReference type="GO" id="GO:0008395">
    <property type="term" value="F:steroid hydroxylase activity"/>
    <property type="evidence" value="ECO:0007669"/>
    <property type="project" value="TreeGrafter"/>
</dbReference>
<dbReference type="PROSITE" id="PS00086">
    <property type="entry name" value="CYTOCHROME_P450"/>
    <property type="match status" value="1"/>
</dbReference>
<evidence type="ECO:0000256" key="2">
    <source>
        <dbReference type="ARBA" id="ARBA00022617"/>
    </source>
</evidence>
<evidence type="ECO:0000256" key="4">
    <source>
        <dbReference type="ARBA" id="ARBA00023002"/>
    </source>
</evidence>
<keyword evidence="11" id="KW-1185">Reference proteome</keyword>
<evidence type="ECO:0000256" key="9">
    <source>
        <dbReference type="RuleBase" id="RU000461"/>
    </source>
</evidence>
<evidence type="ECO:0000256" key="3">
    <source>
        <dbReference type="ARBA" id="ARBA00022723"/>
    </source>
</evidence>
<keyword evidence="6 9" id="KW-0503">Monooxygenase</keyword>
<name>A0AAQ4DRL8_AMBAM</name>
<reference evidence="10 11" key="1">
    <citation type="journal article" date="2023" name="Arcadia Sci">
        <title>De novo assembly of a long-read Amblyomma americanum tick genome.</title>
        <authorList>
            <person name="Chou S."/>
            <person name="Poskanzer K.E."/>
            <person name="Rollins M."/>
            <person name="Thuy-Boun P.S."/>
        </authorList>
    </citation>
    <scope>NUCLEOTIDE SEQUENCE [LARGE SCALE GENOMIC DNA]</scope>
    <source>
        <strain evidence="10">F_SG_1</strain>
        <tissue evidence="10">Salivary glands</tissue>
    </source>
</reference>
<comment type="similarity">
    <text evidence="1 9">Belongs to the cytochrome P450 family.</text>
</comment>
<gene>
    <name evidence="10" type="ORF">V5799_032282</name>
</gene>
<protein>
    <recommendedName>
        <fullName evidence="12">Cytochrome</fullName>
    </recommendedName>
</protein>
<sequence length="238" mass="26865">MDSACVAFLGVLVTLVCWFCAQRAWRFSLFKRLGIPGPSPSFIYGNLEELLGKAKKADLLQILLNAESEDSAQINFEPVKEGKPGDRKVHLTCRTRTLANATLFIIAAFVQRACDEDYEYKGMRFPKDTVIGVPVLRMHYDPKFWSEPEKFDPDRFSSENKHKITPMAYLPFGAGPRNCIASRYSELIMRVTLATLVSRHKLTPSEGEPKTTGNFRASFILLVPDKGIWLRTEKLSTA</sequence>
<keyword evidence="3 8" id="KW-0479">Metal-binding</keyword>
<evidence type="ECO:0000256" key="5">
    <source>
        <dbReference type="ARBA" id="ARBA00023004"/>
    </source>
</evidence>
<evidence type="ECO:0000313" key="10">
    <source>
        <dbReference type="EMBL" id="KAK8765108.1"/>
    </source>
</evidence>
<evidence type="ECO:0000256" key="1">
    <source>
        <dbReference type="ARBA" id="ARBA00010617"/>
    </source>
</evidence>
<evidence type="ECO:0000313" key="11">
    <source>
        <dbReference type="Proteomes" id="UP001321473"/>
    </source>
</evidence>
<evidence type="ECO:0000256" key="8">
    <source>
        <dbReference type="PIRSR" id="PIRSR602401-1"/>
    </source>
</evidence>
<comment type="caution">
    <text evidence="10">The sequence shown here is derived from an EMBL/GenBank/DDBJ whole genome shotgun (WGS) entry which is preliminary data.</text>
</comment>
<dbReference type="InterPro" id="IPR001128">
    <property type="entry name" value="Cyt_P450"/>
</dbReference>
<dbReference type="GO" id="GO:0020037">
    <property type="term" value="F:heme binding"/>
    <property type="evidence" value="ECO:0007669"/>
    <property type="project" value="InterPro"/>
</dbReference>
<dbReference type="Gene3D" id="1.10.630.10">
    <property type="entry name" value="Cytochrome P450"/>
    <property type="match status" value="1"/>
</dbReference>
<dbReference type="PANTHER" id="PTHR24302">
    <property type="entry name" value="CYTOCHROME P450 FAMILY 3"/>
    <property type="match status" value="1"/>
</dbReference>